<dbReference type="SUPFAM" id="SSF52058">
    <property type="entry name" value="L domain-like"/>
    <property type="match status" value="2"/>
</dbReference>
<dbReference type="GO" id="GO:0006952">
    <property type="term" value="P:defense response"/>
    <property type="evidence" value="ECO:0007669"/>
    <property type="project" value="UniProtKB-ARBA"/>
</dbReference>
<dbReference type="Pfam" id="PF08263">
    <property type="entry name" value="LRRNT_2"/>
    <property type="match status" value="1"/>
</dbReference>
<dbReference type="Pfam" id="PF07714">
    <property type="entry name" value="PK_Tyr_Ser-Thr"/>
    <property type="match status" value="1"/>
</dbReference>
<keyword evidence="4 11" id="KW-0812">Transmembrane</keyword>
<sequence length="924" mass="101997">MIQVPMEILNPFFYFTLLTLSFMFMTPLLASSEPFSEALLSLKSEIIDNSNTLNDWFLPPEINPSPTTQIHACSWSGVKCSENSSKIIALDLSMKNLGGSLSGSQFNLFIDLVDLNLSHNSFSSHLPNGIFNLTRLQSLDISRNNFSGLFPNGISNLKTLIVLDAFSNSFSGPLPDDVSRIETLKVMNFAGSYFSGPIPSGYGSFKSLEFIHLAGNFLSGKIPPELGNLKKMSHMEIGYNSYEGEIPWQFGNMSALIYLDIADANISGSIPNGLSNLTKLESLFLFRNQISGKIPGEFGKMLSLQSLDLSDNLISGEIPETFSELKNLKLLSLMYNELSGSVPQGVAKLPQLDTLLIWNNYFTGSLPGDLGRFSKLRHLDVSTNYFVGSIPPGICNGRELEKLILFSNNFTGGLSPSLSNCSSLVRLRVEDNLFSGEISLQFGNLPGLSYVDLSRNRFTGGILPFEFVKASRLEYFNVSYNPGLGGILPSKIWSLSNLQNFSMVSCGVSGNIPPFEYCKSVLVIELGMNNLSGEIPKSISNCKHLVRIDLAYNDLSGSIPTEKTFKNMDESAFIGNPKLCGAPLKQCHNGISNGLQLGSRRAQKLAWVLILCGVIVLFITAAVFGIVYFKRGSKGHWKMISFNGLPQFTAKDVLRSFNCVESLGEVSTLPHSIGKVALPTGITVSVRKIEWDPKEMKFMLQSLTRIGNVRHRNLTRLLGICYNNRIAYVLYDYLPNGNLAEKIRVGKDWETKCKIVMGVAKALCFLHHDCYPAIAHGNLKASNVLFDENMEPHLAEYGLGSIVQSMNSPLPAKTRKETGGLRTSLREELYMDVYNFGELIMEILANGRSTNAATISQNTQNEDLIREIADENGIGPSNSFQEEMLKSFIEVALLCMKSKPSDRPSMQDAQKMLSRLKSQPDGRL</sequence>
<evidence type="ECO:0000256" key="2">
    <source>
        <dbReference type="ARBA" id="ARBA00009592"/>
    </source>
</evidence>
<dbReference type="GO" id="GO:0004672">
    <property type="term" value="F:protein kinase activity"/>
    <property type="evidence" value="ECO:0007669"/>
    <property type="project" value="InterPro"/>
</dbReference>
<comment type="subcellular location">
    <subcellularLocation>
        <location evidence="1">Membrane</location>
        <topology evidence="1">Single-pass type I membrane protein</topology>
    </subcellularLocation>
</comment>
<dbReference type="Gene3D" id="1.10.510.10">
    <property type="entry name" value="Transferase(Phosphotransferase) domain 1"/>
    <property type="match status" value="1"/>
</dbReference>
<evidence type="ECO:0000256" key="8">
    <source>
        <dbReference type="ARBA" id="ARBA00023136"/>
    </source>
</evidence>
<dbReference type="InterPro" id="IPR052941">
    <property type="entry name" value="StomDev_PlantInt_Reg"/>
</dbReference>
<dbReference type="GO" id="GO:0009791">
    <property type="term" value="P:post-embryonic development"/>
    <property type="evidence" value="ECO:0007669"/>
    <property type="project" value="UniProtKB-ARBA"/>
</dbReference>
<evidence type="ECO:0000256" key="1">
    <source>
        <dbReference type="ARBA" id="ARBA00004479"/>
    </source>
</evidence>
<dbReference type="FunFam" id="3.80.10.10:FF:000896">
    <property type="entry name" value="Leucine-rich repeat receptor-like protein kinase"/>
    <property type="match status" value="1"/>
</dbReference>
<dbReference type="GO" id="GO:0016020">
    <property type="term" value="C:membrane"/>
    <property type="evidence" value="ECO:0007669"/>
    <property type="project" value="UniProtKB-SubCell"/>
</dbReference>
<organism evidence="13 14">
    <name type="scientific">Buddleja alternifolia</name>
    <dbReference type="NCBI Taxonomy" id="168488"/>
    <lineage>
        <taxon>Eukaryota</taxon>
        <taxon>Viridiplantae</taxon>
        <taxon>Streptophyta</taxon>
        <taxon>Embryophyta</taxon>
        <taxon>Tracheophyta</taxon>
        <taxon>Spermatophyta</taxon>
        <taxon>Magnoliopsida</taxon>
        <taxon>eudicotyledons</taxon>
        <taxon>Gunneridae</taxon>
        <taxon>Pentapetalae</taxon>
        <taxon>asterids</taxon>
        <taxon>lamiids</taxon>
        <taxon>Lamiales</taxon>
        <taxon>Scrophulariaceae</taxon>
        <taxon>Buddlejeae</taxon>
        <taxon>Buddleja</taxon>
    </lineage>
</organism>
<feature type="region of interest" description="Disordered" evidence="10">
    <location>
        <begin position="900"/>
        <end position="924"/>
    </location>
</feature>
<evidence type="ECO:0000256" key="4">
    <source>
        <dbReference type="ARBA" id="ARBA00022692"/>
    </source>
</evidence>
<accession>A0AAV6WKU8</accession>
<keyword evidence="3" id="KW-0433">Leucine-rich repeat</keyword>
<dbReference type="Pfam" id="PF13855">
    <property type="entry name" value="LRR_8"/>
    <property type="match status" value="1"/>
</dbReference>
<dbReference type="InterPro" id="IPR003591">
    <property type="entry name" value="Leu-rich_rpt_typical-subtyp"/>
</dbReference>
<keyword evidence="6" id="KW-0677">Repeat</keyword>
<evidence type="ECO:0000256" key="5">
    <source>
        <dbReference type="ARBA" id="ARBA00022729"/>
    </source>
</evidence>
<feature type="transmembrane region" description="Helical" evidence="11">
    <location>
        <begin position="12"/>
        <end position="30"/>
    </location>
</feature>
<dbReference type="InterPro" id="IPR001611">
    <property type="entry name" value="Leu-rich_rpt"/>
</dbReference>
<reference evidence="13" key="1">
    <citation type="submission" date="2019-10" db="EMBL/GenBank/DDBJ databases">
        <authorList>
            <person name="Zhang R."/>
            <person name="Pan Y."/>
            <person name="Wang J."/>
            <person name="Ma R."/>
            <person name="Yu S."/>
        </authorList>
    </citation>
    <scope>NUCLEOTIDE SEQUENCE</scope>
    <source>
        <strain evidence="13">LA-IB0</strain>
        <tissue evidence="13">Leaf</tissue>
    </source>
</reference>
<dbReference type="PANTHER" id="PTHR48004:SF59">
    <property type="entry name" value="LEUCINE-RICH REPEAT-CONTAINING N-TERMINAL PLANT-TYPE DOMAIN-CONTAINING PROTEIN"/>
    <property type="match status" value="1"/>
</dbReference>
<evidence type="ECO:0000256" key="9">
    <source>
        <dbReference type="ARBA" id="ARBA00023180"/>
    </source>
</evidence>
<evidence type="ECO:0000256" key="10">
    <source>
        <dbReference type="SAM" id="MobiDB-lite"/>
    </source>
</evidence>
<evidence type="ECO:0000259" key="12">
    <source>
        <dbReference type="PROSITE" id="PS50011"/>
    </source>
</evidence>
<feature type="transmembrane region" description="Helical" evidence="11">
    <location>
        <begin position="605"/>
        <end position="629"/>
    </location>
</feature>
<evidence type="ECO:0000313" key="14">
    <source>
        <dbReference type="Proteomes" id="UP000826271"/>
    </source>
</evidence>
<evidence type="ECO:0000256" key="7">
    <source>
        <dbReference type="ARBA" id="ARBA00022989"/>
    </source>
</evidence>
<dbReference type="FunFam" id="3.80.10.10:FF:000275">
    <property type="entry name" value="Leucine-rich repeat receptor-like protein kinase"/>
    <property type="match status" value="1"/>
</dbReference>
<keyword evidence="7 11" id="KW-1133">Transmembrane helix</keyword>
<dbReference type="InterPro" id="IPR011009">
    <property type="entry name" value="Kinase-like_dom_sf"/>
</dbReference>
<dbReference type="AlphaFoldDB" id="A0AAV6WKU8"/>
<keyword evidence="8 11" id="KW-0472">Membrane</keyword>
<dbReference type="InterPro" id="IPR001245">
    <property type="entry name" value="Ser-Thr/Tyr_kinase_cat_dom"/>
</dbReference>
<dbReference type="EMBL" id="WHWC01000016">
    <property type="protein sequence ID" value="KAG8367538.1"/>
    <property type="molecule type" value="Genomic_DNA"/>
</dbReference>
<dbReference type="GO" id="GO:0005524">
    <property type="term" value="F:ATP binding"/>
    <property type="evidence" value="ECO:0007669"/>
    <property type="project" value="InterPro"/>
</dbReference>
<evidence type="ECO:0000313" key="13">
    <source>
        <dbReference type="EMBL" id="KAG8367538.1"/>
    </source>
</evidence>
<evidence type="ECO:0000256" key="3">
    <source>
        <dbReference type="ARBA" id="ARBA00022614"/>
    </source>
</evidence>
<gene>
    <name evidence="13" type="ORF">BUALT_Bualt16G0082300</name>
</gene>
<dbReference type="PANTHER" id="PTHR48004">
    <property type="entry name" value="OS01G0149700 PROTEIN"/>
    <property type="match status" value="1"/>
</dbReference>
<dbReference type="PROSITE" id="PS51450">
    <property type="entry name" value="LRR"/>
    <property type="match status" value="1"/>
</dbReference>
<evidence type="ECO:0000256" key="6">
    <source>
        <dbReference type="ARBA" id="ARBA00022737"/>
    </source>
</evidence>
<dbReference type="PROSITE" id="PS50011">
    <property type="entry name" value="PROTEIN_KINASE_DOM"/>
    <property type="match status" value="1"/>
</dbReference>
<dbReference type="SMART" id="SM00369">
    <property type="entry name" value="LRR_TYP"/>
    <property type="match status" value="5"/>
</dbReference>
<dbReference type="InterPro" id="IPR000719">
    <property type="entry name" value="Prot_kinase_dom"/>
</dbReference>
<proteinExistence type="inferred from homology"/>
<name>A0AAV6WKU8_9LAMI</name>
<dbReference type="Gene3D" id="3.30.200.20">
    <property type="entry name" value="Phosphorylase Kinase, domain 1"/>
    <property type="match status" value="1"/>
</dbReference>
<evidence type="ECO:0000256" key="11">
    <source>
        <dbReference type="SAM" id="Phobius"/>
    </source>
</evidence>
<keyword evidence="14" id="KW-1185">Reference proteome</keyword>
<dbReference type="InterPro" id="IPR032675">
    <property type="entry name" value="LRR_dom_sf"/>
</dbReference>
<keyword evidence="9" id="KW-0325">Glycoprotein</keyword>
<feature type="domain" description="Protein kinase" evidence="12">
    <location>
        <begin position="657"/>
        <end position="916"/>
    </location>
</feature>
<dbReference type="InterPro" id="IPR013210">
    <property type="entry name" value="LRR_N_plant-typ"/>
</dbReference>
<comment type="caution">
    <text evidence="13">The sequence shown here is derived from an EMBL/GenBank/DDBJ whole genome shotgun (WGS) entry which is preliminary data.</text>
</comment>
<comment type="similarity">
    <text evidence="2">Belongs to the RLP family.</text>
</comment>
<dbReference type="Proteomes" id="UP000826271">
    <property type="component" value="Unassembled WGS sequence"/>
</dbReference>
<dbReference type="FunFam" id="3.80.10.10:FF:000233">
    <property type="entry name" value="Leucine-rich repeat receptor-like protein kinase TDR"/>
    <property type="match status" value="1"/>
</dbReference>
<dbReference type="GO" id="GO:0051707">
    <property type="term" value="P:response to other organism"/>
    <property type="evidence" value="ECO:0007669"/>
    <property type="project" value="UniProtKB-ARBA"/>
</dbReference>
<dbReference type="Gene3D" id="3.80.10.10">
    <property type="entry name" value="Ribonuclease Inhibitor"/>
    <property type="match status" value="3"/>
</dbReference>
<keyword evidence="5" id="KW-0732">Signal</keyword>
<protein>
    <recommendedName>
        <fullName evidence="12">Protein kinase domain-containing protein</fullName>
    </recommendedName>
</protein>
<dbReference type="Pfam" id="PF00560">
    <property type="entry name" value="LRR_1"/>
    <property type="match status" value="5"/>
</dbReference>
<dbReference type="SUPFAM" id="SSF56112">
    <property type="entry name" value="Protein kinase-like (PK-like)"/>
    <property type="match status" value="1"/>
</dbReference>